<gene>
    <name evidence="2" type="ORF">PACLA_8A080571</name>
</gene>
<dbReference type="AlphaFoldDB" id="A0A6S7IS02"/>
<feature type="non-terminal residue" evidence="2">
    <location>
        <position position="1"/>
    </location>
</feature>
<evidence type="ECO:0000313" key="3">
    <source>
        <dbReference type="Proteomes" id="UP001152795"/>
    </source>
</evidence>
<dbReference type="InterPro" id="IPR020635">
    <property type="entry name" value="Tyr_kinase_cat_dom"/>
</dbReference>
<dbReference type="EMBL" id="CACRXK020010591">
    <property type="protein sequence ID" value="CAB4019700.1"/>
    <property type="molecule type" value="Genomic_DNA"/>
</dbReference>
<dbReference type="OrthoDB" id="535945at2759"/>
<protein>
    <submittedName>
        <fullName evidence="2">Vascular endothelial growth factor receptor 2-like</fullName>
    </submittedName>
</protein>
<keyword evidence="2" id="KW-0675">Receptor</keyword>
<dbReference type="InterPro" id="IPR000719">
    <property type="entry name" value="Prot_kinase_dom"/>
</dbReference>
<feature type="domain" description="Protein kinase" evidence="1">
    <location>
        <begin position="28"/>
        <end position="198"/>
    </location>
</feature>
<evidence type="ECO:0000313" key="2">
    <source>
        <dbReference type="EMBL" id="CAB4019700.1"/>
    </source>
</evidence>
<dbReference type="SUPFAM" id="SSF56112">
    <property type="entry name" value="Protein kinase-like (PK-like)"/>
    <property type="match status" value="1"/>
</dbReference>
<dbReference type="InterPro" id="IPR050122">
    <property type="entry name" value="RTK"/>
</dbReference>
<dbReference type="Pfam" id="PF07714">
    <property type="entry name" value="PK_Tyr_Ser-Thr"/>
    <property type="match status" value="1"/>
</dbReference>
<keyword evidence="3" id="KW-1185">Reference proteome</keyword>
<sequence length="198" mass="22536">MLDVNKGIEEQVHKLPFIPEWEFPRKKITFVNDLGSGQFGVVWLAEAVGISSFHPREVLKERAGGGRFSFFLYKAKRNRLLNSREVTKVAVKSIKENADRKSLVDFQSELKILIHVGENENIVNILGACTKGKISNLWIIMEYCSNGNLREFLRSSRNIYDLDEDSLIPDPGQAIGPKTLVHFAWQVTKGMTFLISRK</sequence>
<dbReference type="GO" id="GO:0004714">
    <property type="term" value="F:transmembrane receptor protein tyrosine kinase activity"/>
    <property type="evidence" value="ECO:0007669"/>
    <property type="project" value="TreeGrafter"/>
</dbReference>
<dbReference type="SMART" id="SM00219">
    <property type="entry name" value="TyrKc"/>
    <property type="match status" value="1"/>
</dbReference>
<reference evidence="2" key="1">
    <citation type="submission" date="2020-04" db="EMBL/GenBank/DDBJ databases">
        <authorList>
            <person name="Alioto T."/>
            <person name="Alioto T."/>
            <person name="Gomez Garrido J."/>
        </authorList>
    </citation>
    <scope>NUCLEOTIDE SEQUENCE</scope>
    <source>
        <strain evidence="2">A484AB</strain>
    </source>
</reference>
<dbReference type="Gene3D" id="3.30.200.20">
    <property type="entry name" value="Phosphorylase Kinase, domain 1"/>
    <property type="match status" value="1"/>
</dbReference>
<dbReference type="PROSITE" id="PS50011">
    <property type="entry name" value="PROTEIN_KINASE_DOM"/>
    <property type="match status" value="1"/>
</dbReference>
<comment type="caution">
    <text evidence="2">The sequence shown here is derived from an EMBL/GenBank/DDBJ whole genome shotgun (WGS) entry which is preliminary data.</text>
</comment>
<accession>A0A6S7IS02</accession>
<dbReference type="Proteomes" id="UP001152795">
    <property type="component" value="Unassembled WGS sequence"/>
</dbReference>
<dbReference type="GO" id="GO:0005886">
    <property type="term" value="C:plasma membrane"/>
    <property type="evidence" value="ECO:0007669"/>
    <property type="project" value="TreeGrafter"/>
</dbReference>
<proteinExistence type="predicted"/>
<dbReference type="PANTHER" id="PTHR24416">
    <property type="entry name" value="TYROSINE-PROTEIN KINASE RECEPTOR"/>
    <property type="match status" value="1"/>
</dbReference>
<name>A0A6S7IS02_PARCT</name>
<dbReference type="GO" id="GO:0043235">
    <property type="term" value="C:receptor complex"/>
    <property type="evidence" value="ECO:0007669"/>
    <property type="project" value="TreeGrafter"/>
</dbReference>
<evidence type="ECO:0000259" key="1">
    <source>
        <dbReference type="PROSITE" id="PS50011"/>
    </source>
</evidence>
<dbReference type="GO" id="GO:0007169">
    <property type="term" value="P:cell surface receptor protein tyrosine kinase signaling pathway"/>
    <property type="evidence" value="ECO:0007669"/>
    <property type="project" value="TreeGrafter"/>
</dbReference>
<dbReference type="InterPro" id="IPR011009">
    <property type="entry name" value="Kinase-like_dom_sf"/>
</dbReference>
<organism evidence="2 3">
    <name type="scientific">Paramuricea clavata</name>
    <name type="common">Red gorgonian</name>
    <name type="synonym">Violescent sea-whip</name>
    <dbReference type="NCBI Taxonomy" id="317549"/>
    <lineage>
        <taxon>Eukaryota</taxon>
        <taxon>Metazoa</taxon>
        <taxon>Cnidaria</taxon>
        <taxon>Anthozoa</taxon>
        <taxon>Octocorallia</taxon>
        <taxon>Malacalcyonacea</taxon>
        <taxon>Plexauridae</taxon>
        <taxon>Paramuricea</taxon>
    </lineage>
</organism>
<dbReference type="PANTHER" id="PTHR24416:SF600">
    <property type="entry name" value="PDGF- AND VEGF-RECEPTOR RELATED, ISOFORM J"/>
    <property type="match status" value="1"/>
</dbReference>
<dbReference type="InterPro" id="IPR001245">
    <property type="entry name" value="Ser-Thr/Tyr_kinase_cat_dom"/>
</dbReference>
<dbReference type="GO" id="GO:0005524">
    <property type="term" value="F:ATP binding"/>
    <property type="evidence" value="ECO:0007669"/>
    <property type="project" value="InterPro"/>
</dbReference>